<feature type="region of interest" description="Disordered" evidence="7">
    <location>
        <begin position="285"/>
        <end position="306"/>
    </location>
</feature>
<dbReference type="EMBL" id="JACYCC010000035">
    <property type="protein sequence ID" value="KAF8682924.1"/>
    <property type="molecule type" value="Genomic_DNA"/>
</dbReference>
<dbReference type="GO" id="GO:0015174">
    <property type="term" value="F:basic amino acid transmembrane transporter activity"/>
    <property type="evidence" value="ECO:0007669"/>
    <property type="project" value="TreeGrafter"/>
</dbReference>
<evidence type="ECO:0000256" key="1">
    <source>
        <dbReference type="ARBA" id="ARBA00004141"/>
    </source>
</evidence>
<dbReference type="InterPro" id="IPR006603">
    <property type="entry name" value="PQ-loop_rpt"/>
</dbReference>
<comment type="similarity">
    <text evidence="5">Belongs to the laat-1 family.</text>
</comment>
<dbReference type="Gene3D" id="1.20.1280.290">
    <property type="match status" value="2"/>
</dbReference>
<evidence type="ECO:0000313" key="9">
    <source>
        <dbReference type="EMBL" id="KAF8682924.1"/>
    </source>
</evidence>
<evidence type="ECO:0000256" key="5">
    <source>
        <dbReference type="ARBA" id="ARBA00038039"/>
    </source>
</evidence>
<evidence type="ECO:0000256" key="3">
    <source>
        <dbReference type="ARBA" id="ARBA00022989"/>
    </source>
</evidence>
<dbReference type="InterPro" id="IPR051415">
    <property type="entry name" value="LAAT-1"/>
</dbReference>
<evidence type="ECO:0000256" key="4">
    <source>
        <dbReference type="ARBA" id="ARBA00023136"/>
    </source>
</evidence>
<accession>A0A8H7HG59</accession>
<feature type="transmembrane region" description="Helical" evidence="8">
    <location>
        <begin position="386"/>
        <end position="409"/>
    </location>
</feature>
<dbReference type="Proteomes" id="UP000650582">
    <property type="component" value="Unassembled WGS sequence"/>
</dbReference>
<comment type="catalytic activity">
    <reaction evidence="6">
        <text>L-histidine(out) + L-arginine(in) = L-histidine(in) + L-arginine(out)</text>
        <dbReference type="Rhea" id="RHEA:71063"/>
        <dbReference type="ChEBI" id="CHEBI:32682"/>
        <dbReference type="ChEBI" id="CHEBI:57595"/>
    </reaction>
</comment>
<feature type="transmembrane region" description="Helical" evidence="8">
    <location>
        <begin position="214"/>
        <end position="231"/>
    </location>
</feature>
<evidence type="ECO:0000256" key="7">
    <source>
        <dbReference type="SAM" id="MobiDB-lite"/>
    </source>
</evidence>
<dbReference type="PANTHER" id="PTHR16201:SF34">
    <property type="entry name" value="LYSOSOMAL AMINO ACID TRANSPORTER 1"/>
    <property type="match status" value="1"/>
</dbReference>
<evidence type="ECO:0000256" key="6">
    <source>
        <dbReference type="ARBA" id="ARBA00050768"/>
    </source>
</evidence>
<proteinExistence type="inferred from homology"/>
<gene>
    <name evidence="9" type="ORF">RHS04_02327</name>
</gene>
<dbReference type="AlphaFoldDB" id="A0A8H7HG59"/>
<dbReference type="Pfam" id="PF04193">
    <property type="entry name" value="PQ-loop"/>
    <property type="match status" value="2"/>
</dbReference>
<reference evidence="9" key="1">
    <citation type="submission" date="2020-09" db="EMBL/GenBank/DDBJ databases">
        <title>Comparative genome analyses of four rice-infecting Rhizoctonia solani isolates reveal extensive enrichment of homogalacturonan modification genes.</title>
        <authorList>
            <person name="Lee D.-Y."/>
            <person name="Jeon J."/>
            <person name="Kim K.-T."/>
            <person name="Cheong K."/>
            <person name="Song H."/>
            <person name="Choi G."/>
            <person name="Ko J."/>
            <person name="Opiyo S.O."/>
            <person name="Zuo S."/>
            <person name="Madhav S."/>
            <person name="Lee Y.-H."/>
            <person name="Wang G.-L."/>
        </authorList>
    </citation>
    <scope>NUCLEOTIDE SEQUENCE</scope>
    <source>
        <strain evidence="9">AG1-IA YN-7</strain>
    </source>
</reference>
<dbReference type="SMART" id="SM00679">
    <property type="entry name" value="CTNS"/>
    <property type="match status" value="2"/>
</dbReference>
<comment type="caution">
    <text evidence="9">The sequence shown here is derived from an EMBL/GenBank/DDBJ whole genome shotgun (WGS) entry which is preliminary data.</text>
</comment>
<protein>
    <submittedName>
        <fullName evidence="9">Uncharacterized protein</fullName>
    </submittedName>
</protein>
<keyword evidence="4 8" id="KW-0472">Membrane</keyword>
<name>A0A8H7HG59_9AGAM</name>
<evidence type="ECO:0000256" key="2">
    <source>
        <dbReference type="ARBA" id="ARBA00022692"/>
    </source>
</evidence>
<feature type="region of interest" description="Disordered" evidence="7">
    <location>
        <begin position="126"/>
        <end position="207"/>
    </location>
</feature>
<dbReference type="GO" id="GO:0034488">
    <property type="term" value="P:basic amino acid transmembrane export from vacuole"/>
    <property type="evidence" value="ECO:0007669"/>
    <property type="project" value="TreeGrafter"/>
</dbReference>
<keyword evidence="3 8" id="KW-1133">Transmembrane helix</keyword>
<feature type="transmembrane region" description="Helical" evidence="8">
    <location>
        <begin position="309"/>
        <end position="327"/>
    </location>
</feature>
<sequence>MSLYTWGCFSWGVARLVGVPALLAWAIGNTQLWTNYRLQSADGLALPFLANWLAGDSTNLIGCILTNQLPFQTYLATYFVWIDTCLLVQYIYYEWYRTPQSSSKLEIDTNVDAPQITASPTITVGHLGASTSSLPSRPPRSRMRSHSYTRQPLPLPEDLHDEIGGEPSAMTESFHSERRRGASLAGRGRALDRADEEADAEAHRKRVSQTRGRGASLVFLAVFGLWGFSIGRGRTGEVETGLAKIGRVLPRSIEITIHPSIYFASSSEIIPLRYVSSPVIITSEDQEQLPPTAPPPVPPPSDDEPDRTSWTWVIGRISAWTCTTLYLTSRMPQIWKNYTRQSVEGLSISLFVFAFLGNFFYVGSVLTSARMFGTPTQRLQYLRDTLPYLLGSAGTFVFDFAIVIQSFIYRGLRPAKFTRGEARRRYSSARAGEEEALLSGHRRSRSMGWSGRSPSLSRGRTSIDRYAKGKMNASMRASVERTGSLGYGATQSNAQTQTGA</sequence>
<feature type="compositionally biased region" description="Pro residues" evidence="7">
    <location>
        <begin position="291"/>
        <end position="300"/>
    </location>
</feature>
<feature type="transmembrane region" description="Helical" evidence="8">
    <location>
        <begin position="7"/>
        <end position="28"/>
    </location>
</feature>
<keyword evidence="2 8" id="KW-0812">Transmembrane</keyword>
<organism evidence="9 10">
    <name type="scientific">Rhizoctonia solani</name>
    <dbReference type="NCBI Taxonomy" id="456999"/>
    <lineage>
        <taxon>Eukaryota</taxon>
        <taxon>Fungi</taxon>
        <taxon>Dikarya</taxon>
        <taxon>Basidiomycota</taxon>
        <taxon>Agaricomycotina</taxon>
        <taxon>Agaricomycetes</taxon>
        <taxon>Cantharellales</taxon>
        <taxon>Ceratobasidiaceae</taxon>
        <taxon>Rhizoctonia</taxon>
    </lineage>
</organism>
<dbReference type="GO" id="GO:0000329">
    <property type="term" value="C:fungal-type vacuole membrane"/>
    <property type="evidence" value="ECO:0007669"/>
    <property type="project" value="TreeGrafter"/>
</dbReference>
<feature type="transmembrane region" description="Helical" evidence="8">
    <location>
        <begin position="75"/>
        <end position="93"/>
    </location>
</feature>
<dbReference type="FunFam" id="1.20.1280.290:FF:000009">
    <property type="entry name" value="PQ loop repeat family protein"/>
    <property type="match status" value="1"/>
</dbReference>
<evidence type="ECO:0000256" key="8">
    <source>
        <dbReference type="SAM" id="Phobius"/>
    </source>
</evidence>
<dbReference type="PANTHER" id="PTHR16201">
    <property type="entry name" value="SEVEN TRANSMEMBRANE PROTEIN 1-RELATED"/>
    <property type="match status" value="1"/>
</dbReference>
<feature type="transmembrane region" description="Helical" evidence="8">
    <location>
        <begin position="348"/>
        <end position="366"/>
    </location>
</feature>
<comment type="subcellular location">
    <subcellularLocation>
        <location evidence="1">Membrane</location>
        <topology evidence="1">Multi-pass membrane protein</topology>
    </subcellularLocation>
</comment>
<evidence type="ECO:0000313" key="10">
    <source>
        <dbReference type="Proteomes" id="UP000650582"/>
    </source>
</evidence>